<keyword evidence="2" id="KW-1185">Reference proteome</keyword>
<evidence type="ECO:0000313" key="2">
    <source>
        <dbReference type="Proteomes" id="UP000244925"/>
    </source>
</evidence>
<reference evidence="2" key="1">
    <citation type="submission" date="2018-02" db="EMBL/GenBank/DDBJ databases">
        <authorList>
            <person name="Clavel T."/>
            <person name="Strowig T."/>
        </authorList>
    </citation>
    <scope>NUCLEOTIDE SEQUENCE [LARGE SCALE GENOMIC DNA]</scope>
    <source>
        <strain evidence="2">DSM 100764</strain>
    </source>
</reference>
<evidence type="ECO:0000313" key="1">
    <source>
        <dbReference type="EMBL" id="PWB06812.1"/>
    </source>
</evidence>
<organism evidence="1 2">
    <name type="scientific">Paramuribaculum intestinale</name>
    <dbReference type="NCBI Taxonomy" id="2094151"/>
    <lineage>
        <taxon>Bacteria</taxon>
        <taxon>Pseudomonadati</taxon>
        <taxon>Bacteroidota</taxon>
        <taxon>Bacteroidia</taxon>
        <taxon>Bacteroidales</taxon>
        <taxon>Muribaculaceae</taxon>
        <taxon>Paramuribaculum</taxon>
    </lineage>
</organism>
<comment type="caution">
    <text evidence="1">The sequence shown here is derived from an EMBL/GenBank/DDBJ whole genome shotgun (WGS) entry which is preliminary data.</text>
</comment>
<accession>A0A2V1IX49</accession>
<dbReference type="AlphaFoldDB" id="A0A2V1IX49"/>
<protein>
    <recommendedName>
        <fullName evidence="3">Bacteriophage abortive infection AbiH</fullName>
    </recommendedName>
</protein>
<dbReference type="InterPro" id="IPR025935">
    <property type="entry name" value="AbiH"/>
</dbReference>
<dbReference type="RefSeq" id="WP_107036453.1">
    <property type="nucleotide sequence ID" value="NZ_CAOXDM010000015.1"/>
</dbReference>
<proteinExistence type="predicted"/>
<dbReference type="Pfam" id="PF14253">
    <property type="entry name" value="AbiH"/>
    <property type="match status" value="1"/>
</dbReference>
<dbReference type="EMBL" id="PUBV01000019">
    <property type="protein sequence ID" value="PWB06812.1"/>
    <property type="molecule type" value="Genomic_DNA"/>
</dbReference>
<name>A0A2V1IX49_9BACT</name>
<gene>
    <name evidence="1" type="ORF">C5O25_09225</name>
</gene>
<dbReference type="Proteomes" id="UP000244925">
    <property type="component" value="Unassembled WGS sequence"/>
</dbReference>
<sequence>MNIVYLIGNGFDINIGLKTRYKDFYDYYLALDSSGDNEHVKKLKEHLKETLSTDDKYWSDLEIALGAYTTNFSSLEELEMTYNDINDRFREFIQTIEEEKLDISKFNIEKLKKSLAHPENCFCKAEQELLREFYAHWTGQDCDVKIISFNYTSTIEQLLSYQNNSLRLDLWPLHTSYKINLSQIIHIHGKSDVPLIGVNDKTQIMNPELREIVEVQEYLIKPLLNKMQGHRIDHGALQNIRNADVICVYGLSLGRTDAYWWDAIAQTLLTKDARLLFYAYDDEVPLYRPQLINRMKRRWKNSFLQSTKLTEEEKKKISEKIFVVNRPTVFDIRL</sequence>
<evidence type="ECO:0008006" key="3">
    <source>
        <dbReference type="Google" id="ProtNLM"/>
    </source>
</evidence>